<dbReference type="PANTHER" id="PTHR30414">
    <property type="entry name" value="MINICONDUCTANCE MECHANOSENSITIVE CHANNEL YBDG"/>
    <property type="match status" value="1"/>
</dbReference>
<keyword evidence="4 5" id="KW-0472">Membrane</keyword>
<dbReference type="Gene3D" id="2.30.30.60">
    <property type="match status" value="1"/>
</dbReference>
<dbReference type="GO" id="GO:0071470">
    <property type="term" value="P:cellular response to osmotic stress"/>
    <property type="evidence" value="ECO:0007669"/>
    <property type="project" value="InterPro"/>
</dbReference>
<evidence type="ECO:0000256" key="2">
    <source>
        <dbReference type="ARBA" id="ARBA00022692"/>
    </source>
</evidence>
<dbReference type="EMBL" id="JBBDHC010000007">
    <property type="protein sequence ID" value="MEJ1249404.1"/>
    <property type="molecule type" value="Genomic_DNA"/>
</dbReference>
<evidence type="ECO:0000256" key="3">
    <source>
        <dbReference type="ARBA" id="ARBA00022989"/>
    </source>
</evidence>
<name>A0AAW9R482_9GAMM</name>
<accession>A0AAW9R482</accession>
<comment type="subcellular location">
    <subcellularLocation>
        <location evidence="1">Membrane</location>
    </subcellularLocation>
</comment>
<dbReference type="Proteomes" id="UP001364472">
    <property type="component" value="Unassembled WGS sequence"/>
</dbReference>
<dbReference type="SUPFAM" id="SSF50182">
    <property type="entry name" value="Sm-like ribonucleoproteins"/>
    <property type="match status" value="1"/>
</dbReference>
<dbReference type="AlphaFoldDB" id="A0AAW9R482"/>
<dbReference type="InterPro" id="IPR006685">
    <property type="entry name" value="MscS_channel_2nd"/>
</dbReference>
<dbReference type="InterPro" id="IPR010920">
    <property type="entry name" value="LSM_dom_sf"/>
</dbReference>
<dbReference type="InterPro" id="IPR023408">
    <property type="entry name" value="MscS_beta-dom_sf"/>
</dbReference>
<evidence type="ECO:0000313" key="7">
    <source>
        <dbReference type="EMBL" id="MEJ1249404.1"/>
    </source>
</evidence>
<feature type="transmembrane region" description="Helical" evidence="5">
    <location>
        <begin position="139"/>
        <end position="160"/>
    </location>
</feature>
<feature type="transmembrane region" description="Helical" evidence="5">
    <location>
        <begin position="103"/>
        <end position="127"/>
    </location>
</feature>
<keyword evidence="3 5" id="KW-1133">Transmembrane helix</keyword>
<dbReference type="InterPro" id="IPR030192">
    <property type="entry name" value="YbdG"/>
</dbReference>
<dbReference type="Pfam" id="PF00924">
    <property type="entry name" value="MS_channel_2nd"/>
    <property type="match status" value="1"/>
</dbReference>
<feature type="transmembrane region" description="Helical" evidence="5">
    <location>
        <begin position="72"/>
        <end position="91"/>
    </location>
</feature>
<dbReference type="PANTHER" id="PTHR30414:SF0">
    <property type="entry name" value="MINICONDUCTANCE MECHANOSENSITIVE CHANNEL YBDG"/>
    <property type="match status" value="1"/>
</dbReference>
<feature type="transmembrane region" description="Helical" evidence="5">
    <location>
        <begin position="17"/>
        <end position="37"/>
    </location>
</feature>
<dbReference type="GO" id="GO:0005886">
    <property type="term" value="C:plasma membrane"/>
    <property type="evidence" value="ECO:0007669"/>
    <property type="project" value="TreeGrafter"/>
</dbReference>
<proteinExistence type="predicted"/>
<evidence type="ECO:0000256" key="4">
    <source>
        <dbReference type="ARBA" id="ARBA00023136"/>
    </source>
</evidence>
<evidence type="ECO:0000256" key="1">
    <source>
        <dbReference type="ARBA" id="ARBA00004370"/>
    </source>
</evidence>
<feature type="domain" description="Mechanosensitive ion channel MscS" evidence="6">
    <location>
        <begin position="185"/>
        <end position="253"/>
    </location>
</feature>
<evidence type="ECO:0000256" key="5">
    <source>
        <dbReference type="SAM" id="Phobius"/>
    </source>
</evidence>
<gene>
    <name evidence="7" type="ORF">WB794_06920</name>
</gene>
<evidence type="ECO:0000313" key="8">
    <source>
        <dbReference type="Proteomes" id="UP001364472"/>
    </source>
</evidence>
<protein>
    <submittedName>
        <fullName evidence="7">Mechanosensitive ion channel family protein</fullName>
    </submittedName>
</protein>
<evidence type="ECO:0000259" key="6">
    <source>
        <dbReference type="Pfam" id="PF00924"/>
    </source>
</evidence>
<dbReference type="GO" id="GO:0008381">
    <property type="term" value="F:mechanosensitive monoatomic ion channel activity"/>
    <property type="evidence" value="ECO:0007669"/>
    <property type="project" value="InterPro"/>
</dbReference>
<keyword evidence="2 5" id="KW-0812">Transmembrane</keyword>
<sequence>MEWIQPLQDALAPYPKLYVAIIIALLCAGAWLANFITKQILLRALRKALPGLLRRVDSTQDPRYQLSVVSRLANVVPALVLMAGVAVVPGLPETVVTLVRNLGSAFIVLTVALAIGKALDLALVLYERQPGARDRPIKGFLQLVKIIIFAIAAVLIVAVLIDRSPLVLLSGMGAMMAVLILVFQDTLLSMVAGATVSSNDMIRLGDWIEMPSAHADGDVIDINLHTVKVQNWDKTITAIPMKRFLSESFKNWRGMQESGGRRIKRSLYLDQTSVAFLESEHNARLRRLQLLDDYLENKARELADWNRALGEWAERDAINRRRLTNLGTFRAYVDRYLRAHPGVNQEMTIMVRQLQPVSTGLPLEVYCFSVDTRWVVYEGVQSDIFDHLLAVLPEFGLRVFQTPSGHDLRGAMVGASSPDAS</sequence>
<dbReference type="RefSeq" id="WP_337335117.1">
    <property type="nucleotide sequence ID" value="NZ_JBBDHC010000007.1"/>
</dbReference>
<reference evidence="7 8" key="1">
    <citation type="journal article" date="2016" name="Antonie Van Leeuwenhoek">
        <title>Denitratimonas tolerans gen. nov., sp. nov., a denitrifying bacterium isolated from a bioreactor for tannery wastewater treatment.</title>
        <authorList>
            <person name="Han S.I."/>
            <person name="Kim J.O."/>
            <person name="Lee Y.R."/>
            <person name="Ekpeghere K.I."/>
            <person name="Koh S.C."/>
            <person name="Whang K.S."/>
        </authorList>
    </citation>
    <scope>NUCLEOTIDE SEQUENCE [LARGE SCALE GENOMIC DNA]</scope>
    <source>
        <strain evidence="7 8">KACC 17565</strain>
    </source>
</reference>
<organism evidence="7 8">
    <name type="scientific">Denitratimonas tolerans</name>
    <dbReference type="NCBI Taxonomy" id="1338420"/>
    <lineage>
        <taxon>Bacteria</taxon>
        <taxon>Pseudomonadati</taxon>
        <taxon>Pseudomonadota</taxon>
        <taxon>Gammaproteobacteria</taxon>
        <taxon>Lysobacterales</taxon>
        <taxon>Lysobacteraceae</taxon>
        <taxon>Denitratimonas</taxon>
    </lineage>
</organism>
<feature type="transmembrane region" description="Helical" evidence="5">
    <location>
        <begin position="166"/>
        <end position="183"/>
    </location>
</feature>
<keyword evidence="8" id="KW-1185">Reference proteome</keyword>
<comment type="caution">
    <text evidence="7">The sequence shown here is derived from an EMBL/GenBank/DDBJ whole genome shotgun (WGS) entry which is preliminary data.</text>
</comment>